<dbReference type="EMBL" id="PJQY01002627">
    <property type="protein sequence ID" value="PQP92016.1"/>
    <property type="molecule type" value="Genomic_DNA"/>
</dbReference>
<accession>A0A314XJ43</accession>
<name>A0A314XJ43_PRUYE</name>
<reference evidence="1 2" key="1">
    <citation type="submission" date="2018-02" db="EMBL/GenBank/DDBJ databases">
        <title>Draft genome of wild Prunus yedoensis var. nudiflora.</title>
        <authorList>
            <person name="Baek S."/>
            <person name="Kim J.-H."/>
            <person name="Choi K."/>
            <person name="Kim G.-B."/>
            <person name="Cho A."/>
            <person name="Jang H."/>
            <person name="Shin C.-H."/>
            <person name="Yu H.-J."/>
            <person name="Mun J.-H."/>
        </authorList>
    </citation>
    <scope>NUCLEOTIDE SEQUENCE [LARGE SCALE GENOMIC DNA]</scope>
    <source>
        <strain evidence="2">cv. Jeju island</strain>
        <tissue evidence="1">Leaf</tissue>
    </source>
</reference>
<dbReference type="Proteomes" id="UP000250321">
    <property type="component" value="Unassembled WGS sequence"/>
</dbReference>
<gene>
    <name evidence="1" type="ORF">Pyn_08528</name>
</gene>
<sequence length="129" mass="13472">MGATRGDMMHYLALADIFVSTIVIVLRKLGAKNIEAGIGCGVDIGHGFGVGSILCDAGNSKARGSTSDSTTSSFGHGRCLFKDGPHIHPSNLLMTHYKDDEGPMSCLPRMESANEGYVGGAKAWGLSIS</sequence>
<comment type="caution">
    <text evidence="1">The sequence shown here is derived from an EMBL/GenBank/DDBJ whole genome shotgun (WGS) entry which is preliminary data.</text>
</comment>
<protein>
    <submittedName>
        <fullName evidence="1">Uncharacterized protein</fullName>
    </submittedName>
</protein>
<evidence type="ECO:0000313" key="1">
    <source>
        <dbReference type="EMBL" id="PQP92016.1"/>
    </source>
</evidence>
<evidence type="ECO:0000313" key="2">
    <source>
        <dbReference type="Proteomes" id="UP000250321"/>
    </source>
</evidence>
<proteinExistence type="predicted"/>
<keyword evidence="2" id="KW-1185">Reference proteome</keyword>
<organism evidence="1 2">
    <name type="scientific">Prunus yedoensis var. nudiflora</name>
    <dbReference type="NCBI Taxonomy" id="2094558"/>
    <lineage>
        <taxon>Eukaryota</taxon>
        <taxon>Viridiplantae</taxon>
        <taxon>Streptophyta</taxon>
        <taxon>Embryophyta</taxon>
        <taxon>Tracheophyta</taxon>
        <taxon>Spermatophyta</taxon>
        <taxon>Magnoliopsida</taxon>
        <taxon>eudicotyledons</taxon>
        <taxon>Gunneridae</taxon>
        <taxon>Pentapetalae</taxon>
        <taxon>rosids</taxon>
        <taxon>fabids</taxon>
        <taxon>Rosales</taxon>
        <taxon>Rosaceae</taxon>
        <taxon>Amygdaloideae</taxon>
        <taxon>Amygdaleae</taxon>
        <taxon>Prunus</taxon>
    </lineage>
</organism>
<dbReference type="AlphaFoldDB" id="A0A314XJ43"/>